<organism evidence="2 3">
    <name type="scientific">Lactiplantibacillus xiangfangensis</name>
    <dbReference type="NCBI Taxonomy" id="942150"/>
    <lineage>
        <taxon>Bacteria</taxon>
        <taxon>Bacillati</taxon>
        <taxon>Bacillota</taxon>
        <taxon>Bacilli</taxon>
        <taxon>Lactobacillales</taxon>
        <taxon>Lactobacillaceae</taxon>
        <taxon>Lactiplantibacillus</taxon>
    </lineage>
</organism>
<dbReference type="EMBL" id="JQCL01000051">
    <property type="protein sequence ID" value="KRO11791.1"/>
    <property type="molecule type" value="Genomic_DNA"/>
</dbReference>
<proteinExistence type="predicted"/>
<protein>
    <recommendedName>
        <fullName evidence="1">ABM domain-containing protein</fullName>
    </recommendedName>
</protein>
<dbReference type="SUPFAM" id="SSF54909">
    <property type="entry name" value="Dimeric alpha+beta barrel"/>
    <property type="match status" value="1"/>
</dbReference>
<feature type="domain" description="ABM" evidence="1">
    <location>
        <begin position="13"/>
        <end position="82"/>
    </location>
</feature>
<comment type="caution">
    <text evidence="2">The sequence shown here is derived from an EMBL/GenBank/DDBJ whole genome shotgun (WGS) entry which is preliminary data.</text>
</comment>
<dbReference type="InterPro" id="IPR007138">
    <property type="entry name" value="ABM_dom"/>
</dbReference>
<accession>A0A0R2MDM9</accession>
<evidence type="ECO:0000313" key="3">
    <source>
        <dbReference type="Proteomes" id="UP000051783"/>
    </source>
</evidence>
<dbReference type="InterPro" id="IPR011008">
    <property type="entry name" value="Dimeric_a/b-barrel"/>
</dbReference>
<dbReference type="RefSeq" id="WP_057705919.1">
    <property type="nucleotide sequence ID" value="NZ_JQCL01000051.1"/>
</dbReference>
<evidence type="ECO:0000313" key="2">
    <source>
        <dbReference type="EMBL" id="KRO11791.1"/>
    </source>
</evidence>
<dbReference type="Gene3D" id="3.30.70.100">
    <property type="match status" value="1"/>
</dbReference>
<sequence>MKPISKPPIFRHYQLTIEARDRAAFVAGGTANLLTSLRTEPGTLAMFATHADSAGTRNEVFELYQDEVSYQIHAQSPQFKRYGQLAQQVVRKHQMAELKPQVLVSTADGFEVSGETTNQLLLTEFTAGAQWLMALKADWNQLHNGSLIQYAATLPATPTSWVLLSIYPNATVLSAGQNKLQSWLAAEAITTVRQRVLAIDTMISQPNVQYVSSNE</sequence>
<dbReference type="OrthoDB" id="9812754at2"/>
<name>A0A0R2MDM9_9LACO</name>
<evidence type="ECO:0000259" key="1">
    <source>
        <dbReference type="Pfam" id="PF03992"/>
    </source>
</evidence>
<gene>
    <name evidence="2" type="ORF">IV64_GL002182</name>
</gene>
<dbReference type="Proteomes" id="UP000051783">
    <property type="component" value="Unassembled WGS sequence"/>
</dbReference>
<keyword evidence="3" id="KW-1185">Reference proteome</keyword>
<reference evidence="2 3" key="1">
    <citation type="journal article" date="2015" name="Genome Announc.">
        <title>Expanding the biotechnology potential of lactobacilli through comparative genomics of 213 strains and associated genera.</title>
        <authorList>
            <person name="Sun Z."/>
            <person name="Harris H.M."/>
            <person name="McCann A."/>
            <person name="Guo C."/>
            <person name="Argimon S."/>
            <person name="Zhang W."/>
            <person name="Yang X."/>
            <person name="Jeffery I.B."/>
            <person name="Cooney J.C."/>
            <person name="Kagawa T.F."/>
            <person name="Liu W."/>
            <person name="Song Y."/>
            <person name="Salvetti E."/>
            <person name="Wrobel A."/>
            <person name="Rasinkangas P."/>
            <person name="Parkhill J."/>
            <person name="Rea M.C."/>
            <person name="O'Sullivan O."/>
            <person name="Ritari J."/>
            <person name="Douillard F.P."/>
            <person name="Paul Ross R."/>
            <person name="Yang R."/>
            <person name="Briner A.E."/>
            <person name="Felis G.E."/>
            <person name="de Vos W.M."/>
            <person name="Barrangou R."/>
            <person name="Klaenhammer T.R."/>
            <person name="Caufield P.W."/>
            <person name="Cui Y."/>
            <person name="Zhang H."/>
            <person name="O'Toole P.W."/>
        </authorList>
    </citation>
    <scope>NUCLEOTIDE SEQUENCE [LARGE SCALE GENOMIC DNA]</scope>
    <source>
        <strain evidence="2 3">LMG 26013</strain>
    </source>
</reference>
<dbReference type="Pfam" id="PF03992">
    <property type="entry name" value="ABM"/>
    <property type="match status" value="1"/>
</dbReference>
<dbReference type="STRING" id="942150.IV64_GL002182"/>
<dbReference type="AlphaFoldDB" id="A0A0R2MDM9"/>
<dbReference type="PATRIC" id="fig|942150.3.peg.2279"/>